<dbReference type="GO" id="GO:0005524">
    <property type="term" value="F:ATP binding"/>
    <property type="evidence" value="ECO:0007669"/>
    <property type="project" value="UniProtKB-KW"/>
</dbReference>
<keyword evidence="8" id="KW-1185">Reference proteome</keyword>
<accession>W7XJP6</accession>
<protein>
    <submittedName>
        <fullName evidence="7">Kinase domain protein</fullName>
    </submittedName>
</protein>
<dbReference type="GeneID" id="24437327"/>
<reference evidence="8" key="1">
    <citation type="journal article" date="2006" name="PLoS Biol.">
        <title>Macronuclear genome sequence of the ciliate Tetrahymena thermophila, a model eukaryote.</title>
        <authorList>
            <person name="Eisen J.A."/>
            <person name="Coyne R.S."/>
            <person name="Wu M."/>
            <person name="Wu D."/>
            <person name="Thiagarajan M."/>
            <person name="Wortman J.R."/>
            <person name="Badger J.H."/>
            <person name="Ren Q."/>
            <person name="Amedeo P."/>
            <person name="Jones K.M."/>
            <person name="Tallon L.J."/>
            <person name="Delcher A.L."/>
            <person name="Salzberg S.L."/>
            <person name="Silva J.C."/>
            <person name="Haas B.J."/>
            <person name="Majoros W.H."/>
            <person name="Farzad M."/>
            <person name="Carlton J.M."/>
            <person name="Smith R.K. Jr."/>
            <person name="Garg J."/>
            <person name="Pearlman R.E."/>
            <person name="Karrer K.M."/>
            <person name="Sun L."/>
            <person name="Manning G."/>
            <person name="Elde N.C."/>
            <person name="Turkewitz A.P."/>
            <person name="Asai D.J."/>
            <person name="Wilkes D.E."/>
            <person name="Wang Y."/>
            <person name="Cai H."/>
            <person name="Collins K."/>
            <person name="Stewart B.A."/>
            <person name="Lee S.R."/>
            <person name="Wilamowska K."/>
            <person name="Weinberg Z."/>
            <person name="Ruzzo W.L."/>
            <person name="Wloga D."/>
            <person name="Gaertig J."/>
            <person name="Frankel J."/>
            <person name="Tsao C.-C."/>
            <person name="Gorovsky M.A."/>
            <person name="Keeling P.J."/>
            <person name="Waller R.F."/>
            <person name="Patron N.J."/>
            <person name="Cherry J.M."/>
            <person name="Stover N.A."/>
            <person name="Krieger C.J."/>
            <person name="del Toro C."/>
            <person name="Ryder H.F."/>
            <person name="Williamson S.C."/>
            <person name="Barbeau R.A."/>
            <person name="Hamilton E.P."/>
            <person name="Orias E."/>
        </authorList>
    </citation>
    <scope>NUCLEOTIDE SEQUENCE [LARGE SCALE GENOMIC DNA]</scope>
    <source>
        <strain evidence="8">SB210</strain>
    </source>
</reference>
<dbReference type="OrthoDB" id="296674at2759"/>
<dbReference type="RefSeq" id="XP_012651683.1">
    <property type="nucleotide sequence ID" value="XM_012796229.1"/>
</dbReference>
<evidence type="ECO:0000256" key="1">
    <source>
        <dbReference type="ARBA" id="ARBA00022679"/>
    </source>
</evidence>
<evidence type="ECO:0000256" key="2">
    <source>
        <dbReference type="ARBA" id="ARBA00022741"/>
    </source>
</evidence>
<keyword evidence="5" id="KW-0652">Protein synthesis inhibitor</keyword>
<evidence type="ECO:0000256" key="4">
    <source>
        <dbReference type="ARBA" id="ARBA00022840"/>
    </source>
</evidence>
<keyword evidence="1" id="KW-0808">Transferase</keyword>
<dbReference type="AlphaFoldDB" id="W7XJP6"/>
<dbReference type="EMBL" id="GG662798">
    <property type="protein sequence ID" value="EWS75761.1"/>
    <property type="molecule type" value="Genomic_DNA"/>
</dbReference>
<sequence length="308" mass="35977">MINAINHIHSHKIIHCDIKPSNILKSQQRIYKICDFDLSSQLDHFQDSTSIMKGYTKYYMSPEQEEWINNQNRTQSYKIEITQKSDVFNLGVVFLEVLGEEINEYSSLRIRQGNYFFSTQVMKSQWFEKVLMMVKPNPNERIHSSQLFGLLYPLELFSLQNYESLLNIFESTCMRINLQSNVQQSISQSEAAYELIQKLNLGNNIPLYGLVLIYKSRQLRLSSKLDESLEIGLLSLKFLQTESNEYLVLSLLEVAQTYEQIGIYQKTYNTIKSHQGKRTCCEVRVQYGEDEQEARIIPSAKYQTIQSI</sequence>
<organism evidence="7 8">
    <name type="scientific">Tetrahymena thermophila (strain SB210)</name>
    <dbReference type="NCBI Taxonomy" id="312017"/>
    <lineage>
        <taxon>Eukaryota</taxon>
        <taxon>Sar</taxon>
        <taxon>Alveolata</taxon>
        <taxon>Ciliophora</taxon>
        <taxon>Intramacronucleata</taxon>
        <taxon>Oligohymenophorea</taxon>
        <taxon>Hymenostomatida</taxon>
        <taxon>Tetrahymenina</taxon>
        <taxon>Tetrahymenidae</taxon>
        <taxon>Tetrahymena</taxon>
    </lineage>
</organism>
<dbReference type="Pfam" id="PF00069">
    <property type="entry name" value="Pkinase"/>
    <property type="match status" value="1"/>
</dbReference>
<gene>
    <name evidence="7" type="ORF">TTHERM_000109324</name>
</gene>
<dbReference type="SUPFAM" id="SSF56112">
    <property type="entry name" value="Protein kinase-like (PK-like)"/>
    <property type="match status" value="1"/>
</dbReference>
<dbReference type="GO" id="GO:0004672">
    <property type="term" value="F:protein kinase activity"/>
    <property type="evidence" value="ECO:0007669"/>
    <property type="project" value="InterPro"/>
</dbReference>
<evidence type="ECO:0000313" key="8">
    <source>
        <dbReference type="Proteomes" id="UP000009168"/>
    </source>
</evidence>
<evidence type="ECO:0000259" key="6">
    <source>
        <dbReference type="PROSITE" id="PS50011"/>
    </source>
</evidence>
<dbReference type="InterPro" id="IPR000719">
    <property type="entry name" value="Prot_kinase_dom"/>
</dbReference>
<name>W7XJP6_TETTS</name>
<dbReference type="KEGG" id="tet:TTHERM_000109324"/>
<keyword evidence="3 7" id="KW-0418">Kinase</keyword>
<dbReference type="PANTHER" id="PTHR11042">
    <property type="entry name" value="EUKARYOTIC TRANSLATION INITIATION FACTOR 2-ALPHA KINASE EIF2-ALPHA KINASE -RELATED"/>
    <property type="match status" value="1"/>
</dbReference>
<dbReference type="InterPro" id="IPR050339">
    <property type="entry name" value="CC_SR_Kinase"/>
</dbReference>
<dbReference type="PROSITE" id="PS50011">
    <property type="entry name" value="PROTEIN_KINASE_DOM"/>
    <property type="match status" value="1"/>
</dbReference>
<dbReference type="InterPro" id="IPR011009">
    <property type="entry name" value="Kinase-like_dom_sf"/>
</dbReference>
<proteinExistence type="predicted"/>
<evidence type="ECO:0000313" key="7">
    <source>
        <dbReference type="EMBL" id="EWS75761.1"/>
    </source>
</evidence>
<feature type="domain" description="Protein kinase" evidence="6">
    <location>
        <begin position="1"/>
        <end position="155"/>
    </location>
</feature>
<evidence type="ECO:0000256" key="3">
    <source>
        <dbReference type="ARBA" id="ARBA00022777"/>
    </source>
</evidence>
<dbReference type="GO" id="GO:0005737">
    <property type="term" value="C:cytoplasm"/>
    <property type="evidence" value="ECO:0007669"/>
    <property type="project" value="TreeGrafter"/>
</dbReference>
<dbReference type="Gene3D" id="1.10.510.10">
    <property type="entry name" value="Transferase(Phosphotransferase) domain 1"/>
    <property type="match status" value="1"/>
</dbReference>
<dbReference type="Proteomes" id="UP000009168">
    <property type="component" value="Unassembled WGS sequence"/>
</dbReference>
<dbReference type="InParanoid" id="W7XJP6"/>
<evidence type="ECO:0000256" key="5">
    <source>
        <dbReference type="ARBA" id="ARBA00023193"/>
    </source>
</evidence>
<keyword evidence="2" id="KW-0547">Nucleotide-binding</keyword>
<dbReference type="GO" id="GO:0017148">
    <property type="term" value="P:negative regulation of translation"/>
    <property type="evidence" value="ECO:0007669"/>
    <property type="project" value="UniProtKB-KW"/>
</dbReference>
<dbReference type="GO" id="GO:0005634">
    <property type="term" value="C:nucleus"/>
    <property type="evidence" value="ECO:0007669"/>
    <property type="project" value="TreeGrafter"/>
</dbReference>
<keyword evidence="4" id="KW-0067">ATP-binding</keyword>